<evidence type="ECO:0000313" key="3">
    <source>
        <dbReference type="Proteomes" id="UP000179233"/>
    </source>
</evidence>
<sequence>MEIKTLNQLSFILPPVKKVGLVGLIFFIWLLNILSPLTTFERAKLVVLLRPRDPNAHLRLSELAAEALDTSLARREFDRAITLLNSSQPSIRGISSRFEEVGTFVFAERTITQEIDNLKKVVNRYPGSRDLYLRMAIQSYRLSDLQLASSYWRLARELDPNHPEVLEIGVLLGMGI</sequence>
<dbReference type="EMBL" id="MHCJ01000001">
    <property type="protein sequence ID" value="OGY19075.1"/>
    <property type="molecule type" value="Genomic_DNA"/>
</dbReference>
<protein>
    <submittedName>
        <fullName evidence="2">Uncharacterized protein</fullName>
    </submittedName>
</protein>
<dbReference type="AlphaFoldDB" id="A0A1G1VUI7"/>
<evidence type="ECO:0000256" key="1">
    <source>
        <dbReference type="SAM" id="Phobius"/>
    </source>
</evidence>
<organism evidence="2 3">
    <name type="scientific">Candidatus Chisholmbacteria bacterium RIFCSPHIGHO2_01_FULL_52_32</name>
    <dbReference type="NCBI Taxonomy" id="1797591"/>
    <lineage>
        <taxon>Bacteria</taxon>
        <taxon>Candidatus Chisholmiibacteriota</taxon>
    </lineage>
</organism>
<reference evidence="2 3" key="1">
    <citation type="journal article" date="2016" name="Nat. Commun.">
        <title>Thousands of microbial genomes shed light on interconnected biogeochemical processes in an aquifer system.</title>
        <authorList>
            <person name="Anantharaman K."/>
            <person name="Brown C.T."/>
            <person name="Hug L.A."/>
            <person name="Sharon I."/>
            <person name="Castelle C.J."/>
            <person name="Probst A.J."/>
            <person name="Thomas B.C."/>
            <person name="Singh A."/>
            <person name="Wilkins M.J."/>
            <person name="Karaoz U."/>
            <person name="Brodie E.L."/>
            <person name="Williams K.H."/>
            <person name="Hubbard S.S."/>
            <person name="Banfield J.F."/>
        </authorList>
    </citation>
    <scope>NUCLEOTIDE SEQUENCE [LARGE SCALE GENOMIC DNA]</scope>
</reference>
<accession>A0A1G1VUI7</accession>
<keyword evidence="1" id="KW-1133">Transmembrane helix</keyword>
<comment type="caution">
    <text evidence="2">The sequence shown here is derived from an EMBL/GenBank/DDBJ whole genome shotgun (WGS) entry which is preliminary data.</text>
</comment>
<dbReference type="InterPro" id="IPR011990">
    <property type="entry name" value="TPR-like_helical_dom_sf"/>
</dbReference>
<dbReference type="Proteomes" id="UP000179233">
    <property type="component" value="Unassembled WGS sequence"/>
</dbReference>
<keyword evidence="1" id="KW-0472">Membrane</keyword>
<proteinExistence type="predicted"/>
<gene>
    <name evidence="2" type="ORF">A2786_06075</name>
</gene>
<feature type="transmembrane region" description="Helical" evidence="1">
    <location>
        <begin position="20"/>
        <end position="40"/>
    </location>
</feature>
<dbReference type="SUPFAM" id="SSF48452">
    <property type="entry name" value="TPR-like"/>
    <property type="match status" value="1"/>
</dbReference>
<keyword evidence="1" id="KW-0812">Transmembrane</keyword>
<dbReference type="Gene3D" id="1.25.40.10">
    <property type="entry name" value="Tetratricopeptide repeat domain"/>
    <property type="match status" value="1"/>
</dbReference>
<evidence type="ECO:0000313" key="2">
    <source>
        <dbReference type="EMBL" id="OGY19075.1"/>
    </source>
</evidence>
<name>A0A1G1VUI7_9BACT</name>